<sequence length="48" mass="5017">RDGEYGPRTQSAELKRDKAAAASGGLTEAQGDARYVPKGQPVVIRGTS</sequence>
<feature type="non-terminal residue" evidence="2">
    <location>
        <position position="1"/>
    </location>
</feature>
<comment type="caution">
    <text evidence="2">The sequence shown here is derived from an EMBL/GenBank/DDBJ whole genome shotgun (WGS) entry which is preliminary data.</text>
</comment>
<organism evidence="2">
    <name type="scientific">marine sediment metagenome</name>
    <dbReference type="NCBI Taxonomy" id="412755"/>
    <lineage>
        <taxon>unclassified sequences</taxon>
        <taxon>metagenomes</taxon>
        <taxon>ecological metagenomes</taxon>
    </lineage>
</organism>
<dbReference type="AlphaFoldDB" id="A0A0F9EVD2"/>
<name>A0A0F9EVD2_9ZZZZ</name>
<reference evidence="2" key="1">
    <citation type="journal article" date="2015" name="Nature">
        <title>Complex archaea that bridge the gap between prokaryotes and eukaryotes.</title>
        <authorList>
            <person name="Spang A."/>
            <person name="Saw J.H."/>
            <person name="Jorgensen S.L."/>
            <person name="Zaremba-Niedzwiedzka K."/>
            <person name="Martijn J."/>
            <person name="Lind A.E."/>
            <person name="van Eijk R."/>
            <person name="Schleper C."/>
            <person name="Guy L."/>
            <person name="Ettema T.J."/>
        </authorList>
    </citation>
    <scope>NUCLEOTIDE SEQUENCE</scope>
</reference>
<protein>
    <submittedName>
        <fullName evidence="2">Uncharacterized protein</fullName>
    </submittedName>
</protein>
<dbReference type="EMBL" id="LAZR01023578">
    <property type="protein sequence ID" value="KKL78039.1"/>
    <property type="molecule type" value="Genomic_DNA"/>
</dbReference>
<accession>A0A0F9EVD2</accession>
<evidence type="ECO:0000256" key="1">
    <source>
        <dbReference type="SAM" id="MobiDB-lite"/>
    </source>
</evidence>
<gene>
    <name evidence="2" type="ORF">LCGC14_2028860</name>
</gene>
<feature type="region of interest" description="Disordered" evidence="1">
    <location>
        <begin position="1"/>
        <end position="48"/>
    </location>
</feature>
<proteinExistence type="predicted"/>
<evidence type="ECO:0000313" key="2">
    <source>
        <dbReference type="EMBL" id="KKL78039.1"/>
    </source>
</evidence>